<evidence type="ECO:0000313" key="2">
    <source>
        <dbReference type="Proteomes" id="UP001589758"/>
    </source>
</evidence>
<evidence type="ECO:0000313" key="1">
    <source>
        <dbReference type="EMBL" id="MFC0179765.1"/>
    </source>
</evidence>
<proteinExistence type="predicted"/>
<reference evidence="1 2" key="1">
    <citation type="submission" date="2024-09" db="EMBL/GenBank/DDBJ databases">
        <authorList>
            <person name="Sun Q."/>
            <person name="Mori K."/>
        </authorList>
    </citation>
    <scope>NUCLEOTIDE SEQUENCE [LARGE SCALE GENOMIC DNA]</scope>
    <source>
        <strain evidence="1 2">CCM 8545</strain>
    </source>
</reference>
<dbReference type="Proteomes" id="UP001589758">
    <property type="component" value="Unassembled WGS sequence"/>
</dbReference>
<comment type="caution">
    <text evidence="1">The sequence shown here is derived from an EMBL/GenBank/DDBJ whole genome shotgun (WGS) entry which is preliminary data.</text>
</comment>
<name>A0ABV6C9X0_9GAMM</name>
<gene>
    <name evidence="1" type="ORF">ACFFIT_06655</name>
</gene>
<sequence>MIGNKHKGALAAFDERKSKLRLALSVSRKSAEEVTHAITQMLEPIKDVVLSNTLKRNSQFKLLYYNHI</sequence>
<accession>A0ABV6C9X0</accession>
<dbReference type="RefSeq" id="WP_385876871.1">
    <property type="nucleotide sequence ID" value="NZ_JBHLXE010000073.1"/>
</dbReference>
<keyword evidence="2" id="KW-1185">Reference proteome</keyword>
<organism evidence="1 2">
    <name type="scientific">Thorsellia kenyensis</name>
    <dbReference type="NCBI Taxonomy" id="1549888"/>
    <lineage>
        <taxon>Bacteria</taxon>
        <taxon>Pseudomonadati</taxon>
        <taxon>Pseudomonadota</taxon>
        <taxon>Gammaproteobacteria</taxon>
        <taxon>Enterobacterales</taxon>
        <taxon>Thorselliaceae</taxon>
        <taxon>Thorsellia</taxon>
    </lineage>
</organism>
<dbReference type="EMBL" id="JBHLXE010000073">
    <property type="protein sequence ID" value="MFC0179765.1"/>
    <property type="molecule type" value="Genomic_DNA"/>
</dbReference>
<protein>
    <submittedName>
        <fullName evidence="1">Uncharacterized protein</fullName>
    </submittedName>
</protein>